<dbReference type="HOGENOM" id="CLU_2393130_0_0_5"/>
<evidence type="ECO:0000313" key="1">
    <source>
        <dbReference type="EMBL" id="ABQ29156.1"/>
    </source>
</evidence>
<sequence>MFHQSTQAAKLIERLNIRQGTTRNHAAAERPPPDVFAQCDASRLCRRLKLRPLGRRKPDLKGGGHLLGTARARHLSSLASNGGLGGLPLSKNR</sequence>
<protein>
    <submittedName>
        <fullName evidence="1">Uncharacterized protein</fullName>
    </submittedName>
</protein>
<accession>A5FU74</accession>
<dbReference type="EMBL" id="CP000692">
    <property type="protein sequence ID" value="ABQ29156.1"/>
    <property type="molecule type" value="Genomic_DNA"/>
</dbReference>
<keyword evidence="1" id="KW-0614">Plasmid</keyword>
<geneLocation type="plasmid" evidence="1 2">
    <name>pACRY04</name>
</geneLocation>
<dbReference type="AlphaFoldDB" id="A5FU74"/>
<dbReference type="Proteomes" id="UP000000245">
    <property type="component" value="Plasmid pACRY04"/>
</dbReference>
<name>A5FU74_ACICJ</name>
<keyword evidence="2" id="KW-1185">Reference proteome</keyword>
<reference evidence="1 2" key="1">
    <citation type="submission" date="2007-05" db="EMBL/GenBank/DDBJ databases">
        <title>Complete sequence of plasmid4 pACRY04 of Acidiphilium cryptum JF-5.</title>
        <authorList>
            <consortium name="US DOE Joint Genome Institute"/>
            <person name="Copeland A."/>
            <person name="Lucas S."/>
            <person name="Lapidus A."/>
            <person name="Barry K."/>
            <person name="Detter J.C."/>
            <person name="Glavina del Rio T."/>
            <person name="Hammon N."/>
            <person name="Israni S."/>
            <person name="Dalin E."/>
            <person name="Tice H."/>
            <person name="Pitluck S."/>
            <person name="Sims D."/>
            <person name="Brettin T."/>
            <person name="Bruce D."/>
            <person name="Han C."/>
            <person name="Schmutz J."/>
            <person name="Larimer F."/>
            <person name="Land M."/>
            <person name="Hauser L."/>
            <person name="Kyrpides N."/>
            <person name="Kim E."/>
            <person name="Magnuson T."/>
            <person name="Richardson P."/>
        </authorList>
    </citation>
    <scope>NUCLEOTIDE SEQUENCE [LARGE SCALE GENOMIC DNA]</scope>
    <source>
        <strain evidence="2">JF-5</strain>
        <plasmid evidence="2">Plasmid pACRY04</plasmid>
    </source>
</reference>
<proteinExistence type="predicted"/>
<dbReference type="KEGG" id="acr:Acry_3558"/>
<evidence type="ECO:0000313" key="2">
    <source>
        <dbReference type="Proteomes" id="UP000000245"/>
    </source>
</evidence>
<gene>
    <name evidence="1" type="ordered locus">Acry_3558</name>
</gene>
<organism evidence="1 2">
    <name type="scientific">Acidiphilium cryptum (strain JF-5)</name>
    <dbReference type="NCBI Taxonomy" id="349163"/>
    <lineage>
        <taxon>Bacteria</taxon>
        <taxon>Pseudomonadati</taxon>
        <taxon>Pseudomonadota</taxon>
        <taxon>Alphaproteobacteria</taxon>
        <taxon>Acetobacterales</taxon>
        <taxon>Acidocellaceae</taxon>
        <taxon>Acidiphilium</taxon>
    </lineage>
</organism>